<reference evidence="4 5" key="1">
    <citation type="journal article" date="2019" name="Sci. Rep.">
        <title>A high-quality genome of Eragrostis curvula grass provides insights into Poaceae evolution and supports new strategies to enhance forage quality.</title>
        <authorList>
            <person name="Carballo J."/>
            <person name="Santos B.A.C.M."/>
            <person name="Zappacosta D."/>
            <person name="Garbus I."/>
            <person name="Selva J.P."/>
            <person name="Gallo C.A."/>
            <person name="Diaz A."/>
            <person name="Albertini E."/>
            <person name="Caccamo M."/>
            <person name="Echenique V."/>
        </authorList>
    </citation>
    <scope>NUCLEOTIDE SEQUENCE [LARGE SCALE GENOMIC DNA]</scope>
    <source>
        <strain evidence="5">cv. Victoria</strain>
        <tissue evidence="4">Leaf</tissue>
    </source>
</reference>
<organism evidence="4 5">
    <name type="scientific">Eragrostis curvula</name>
    <name type="common">weeping love grass</name>
    <dbReference type="NCBI Taxonomy" id="38414"/>
    <lineage>
        <taxon>Eukaryota</taxon>
        <taxon>Viridiplantae</taxon>
        <taxon>Streptophyta</taxon>
        <taxon>Embryophyta</taxon>
        <taxon>Tracheophyta</taxon>
        <taxon>Spermatophyta</taxon>
        <taxon>Magnoliopsida</taxon>
        <taxon>Liliopsida</taxon>
        <taxon>Poales</taxon>
        <taxon>Poaceae</taxon>
        <taxon>PACMAD clade</taxon>
        <taxon>Chloridoideae</taxon>
        <taxon>Eragrostideae</taxon>
        <taxon>Eragrostidinae</taxon>
        <taxon>Eragrostis</taxon>
    </lineage>
</organism>
<evidence type="ECO:0000313" key="5">
    <source>
        <dbReference type="Proteomes" id="UP000324897"/>
    </source>
</evidence>
<dbReference type="GO" id="GO:0009611">
    <property type="term" value="P:response to wounding"/>
    <property type="evidence" value="ECO:0007669"/>
    <property type="project" value="UniProtKB-UniRule"/>
</dbReference>
<comment type="caution">
    <text evidence="4">The sequence shown here is derived from an EMBL/GenBank/DDBJ whole genome shotgun (WGS) entry which is preliminary data.</text>
</comment>
<sequence>MAAKEQQAVKAGTSNKFSVTCSHLRHYMMQQGSHSAVRLANVVAEAAPEETVEPTNTTREPQCARLIILYDRKRMVFEDVPAHKAEELMKAVVSYSVSVSSSAGHICSSYTCIPSGYGGQNMMPRSSSSSMPLERIESLHTFLEKKDMLVTADPDPGTSELNQRAKDDDAPCLSVDLKLSLG</sequence>
<proteinExistence type="inferred from homology"/>
<keyword evidence="2" id="KW-0539">Nucleus</keyword>
<dbReference type="Proteomes" id="UP000324897">
    <property type="component" value="Chromosome 5"/>
</dbReference>
<dbReference type="OrthoDB" id="1937734at2759"/>
<dbReference type="AlphaFoldDB" id="A0A5J9WIS6"/>
<protein>
    <recommendedName>
        <fullName evidence="2">Protein TIFY</fullName>
    </recommendedName>
    <alternativeName>
        <fullName evidence="2">Jasmonate ZIM domain-containing protein</fullName>
    </alternativeName>
</protein>
<dbReference type="GO" id="GO:0031347">
    <property type="term" value="P:regulation of defense response"/>
    <property type="evidence" value="ECO:0007669"/>
    <property type="project" value="UniProtKB-UniRule"/>
</dbReference>
<comment type="domain">
    <text evidence="2">The jas domain is required for interaction with COI1.</text>
</comment>
<dbReference type="Gramene" id="TVU48199">
    <property type="protein sequence ID" value="TVU48199"/>
    <property type="gene ID" value="EJB05_07827"/>
</dbReference>
<comment type="subcellular location">
    <subcellularLocation>
        <location evidence="2">Nucleus</location>
    </subcellularLocation>
</comment>
<comment type="similarity">
    <text evidence="1 2">Belongs to the TIFY/JAZ family.</text>
</comment>
<evidence type="ECO:0000259" key="3">
    <source>
        <dbReference type="PROSITE" id="PS51320"/>
    </source>
</evidence>
<dbReference type="InterPro" id="IPR010399">
    <property type="entry name" value="Tify_dom"/>
</dbReference>
<dbReference type="GO" id="GO:0005634">
    <property type="term" value="C:nucleus"/>
    <property type="evidence" value="ECO:0007669"/>
    <property type="project" value="UniProtKB-SubCell"/>
</dbReference>
<feature type="domain" description="Tify" evidence="3">
    <location>
        <begin position="59"/>
        <end position="94"/>
    </location>
</feature>
<name>A0A5J9WIS6_9POAL</name>
<evidence type="ECO:0000256" key="2">
    <source>
        <dbReference type="RuleBase" id="RU369065"/>
    </source>
</evidence>
<dbReference type="InterPro" id="IPR040390">
    <property type="entry name" value="TIFY/JAZ"/>
</dbReference>
<gene>
    <name evidence="4" type="ORF">EJB05_07827</name>
</gene>
<comment type="function">
    <text evidence="2">Repressor of jasmonate responses.</text>
</comment>
<dbReference type="EMBL" id="RWGY01000004">
    <property type="protein sequence ID" value="TVU48199.1"/>
    <property type="molecule type" value="Genomic_DNA"/>
</dbReference>
<evidence type="ECO:0000256" key="1">
    <source>
        <dbReference type="ARBA" id="ARBA00008614"/>
    </source>
</evidence>
<dbReference type="PROSITE" id="PS51320">
    <property type="entry name" value="TIFY"/>
    <property type="match status" value="1"/>
</dbReference>
<accession>A0A5J9WIS6</accession>
<dbReference type="PANTHER" id="PTHR33077:SF52">
    <property type="entry name" value="PROTEIN TIFY 11D"/>
    <property type="match status" value="1"/>
</dbReference>
<keyword evidence="5" id="KW-1185">Reference proteome</keyword>
<dbReference type="GO" id="GO:2000022">
    <property type="term" value="P:regulation of jasmonic acid mediated signaling pathway"/>
    <property type="evidence" value="ECO:0007669"/>
    <property type="project" value="UniProtKB-UniRule"/>
</dbReference>
<keyword evidence="2" id="KW-1184">Jasmonic acid signaling pathway</keyword>
<dbReference type="PANTHER" id="PTHR33077">
    <property type="entry name" value="PROTEIN TIFY 4A-RELATED-RELATED"/>
    <property type="match status" value="1"/>
</dbReference>
<evidence type="ECO:0000313" key="4">
    <source>
        <dbReference type="EMBL" id="TVU48199.1"/>
    </source>
</evidence>
<feature type="non-terminal residue" evidence="4">
    <location>
        <position position="1"/>
    </location>
</feature>